<evidence type="ECO:0000256" key="5">
    <source>
        <dbReference type="PROSITE-ProRule" id="PRU01248"/>
    </source>
</evidence>
<dbReference type="EMBL" id="JBHRSP010000049">
    <property type="protein sequence ID" value="MFC3076131.1"/>
    <property type="molecule type" value="Genomic_DNA"/>
</dbReference>
<evidence type="ECO:0000313" key="8">
    <source>
        <dbReference type="EMBL" id="MFC3076131.1"/>
    </source>
</evidence>
<protein>
    <submittedName>
        <fullName evidence="8">Tyrosine-type recombinase/integrase</fullName>
    </submittedName>
</protein>
<dbReference type="PROSITE" id="PS51898">
    <property type="entry name" value="TYR_RECOMBINASE"/>
    <property type="match status" value="1"/>
</dbReference>
<comment type="similarity">
    <text evidence="1">Belongs to the 'phage' integrase family.</text>
</comment>
<evidence type="ECO:0000256" key="3">
    <source>
        <dbReference type="ARBA" id="ARBA00023125"/>
    </source>
</evidence>
<evidence type="ECO:0000256" key="1">
    <source>
        <dbReference type="ARBA" id="ARBA00008857"/>
    </source>
</evidence>
<keyword evidence="2" id="KW-0229">DNA integration</keyword>
<evidence type="ECO:0000313" key="9">
    <source>
        <dbReference type="Proteomes" id="UP001595377"/>
    </source>
</evidence>
<comment type="caution">
    <text evidence="8">The sequence shown here is derived from an EMBL/GenBank/DDBJ whole genome shotgun (WGS) entry which is preliminary data.</text>
</comment>
<dbReference type="PANTHER" id="PTHR30629">
    <property type="entry name" value="PROPHAGE INTEGRASE"/>
    <property type="match status" value="1"/>
</dbReference>
<evidence type="ECO:0000259" key="7">
    <source>
        <dbReference type="PROSITE" id="PS51900"/>
    </source>
</evidence>
<keyword evidence="3 5" id="KW-0238">DNA-binding</keyword>
<feature type="domain" description="Tyr recombinase" evidence="6">
    <location>
        <begin position="209"/>
        <end position="391"/>
    </location>
</feature>
<organism evidence="8 9">
    <name type="scientific">Shinella pollutisoli</name>
    <dbReference type="NCBI Taxonomy" id="2250594"/>
    <lineage>
        <taxon>Bacteria</taxon>
        <taxon>Pseudomonadati</taxon>
        <taxon>Pseudomonadota</taxon>
        <taxon>Alphaproteobacteria</taxon>
        <taxon>Hyphomicrobiales</taxon>
        <taxon>Rhizobiaceae</taxon>
        <taxon>Shinella</taxon>
    </lineage>
</organism>
<evidence type="ECO:0000256" key="2">
    <source>
        <dbReference type="ARBA" id="ARBA00022908"/>
    </source>
</evidence>
<evidence type="ECO:0000256" key="4">
    <source>
        <dbReference type="ARBA" id="ARBA00023172"/>
    </source>
</evidence>
<sequence>MTTDRLSDTAIRSIKPRDKQFKLTDGGGLFLLVNPNGSRLWRLAYRFGGRQKQLALGSYPATLLADAREARRRAKGLLEAGIDPGEEKKERKVAVKAAKEAAENTFAAVAEKYLTKAEKEGRAAITMSKARWLLIDLAKGLADKPVHEIAPKDVLAVLRPVEAKGNHETARRMRSTIGRVLRFAVANGWAERDATADLRGALTAPNVQHRAAIVKPEPLGTLMRAIYSWESGQPTTIAALKLMALLALRPGEVRAARWDEIDFEKRTWTVPSGRMKMRRIHATPLPDQAIAILKELHPLTDRGESSLIFPSTTSSKIPISENTTTLALRRLGFGQDQMTSHGFRAAFATLANESGKWSVDAIERQLAHMEGSAVRRAYARGQYWDERVAMMQWWADYLDQLREGAKNIPLEDKRRTKRR</sequence>
<accession>A0ABV7DNL2</accession>
<feature type="domain" description="Core-binding (CB)" evidence="7">
    <location>
        <begin position="104"/>
        <end position="185"/>
    </location>
</feature>
<dbReference type="Gene3D" id="1.10.150.130">
    <property type="match status" value="1"/>
</dbReference>
<dbReference type="InterPro" id="IPR038488">
    <property type="entry name" value="Integrase_DNA-bd_sf"/>
</dbReference>
<dbReference type="InterPro" id="IPR010998">
    <property type="entry name" value="Integrase_recombinase_N"/>
</dbReference>
<reference evidence="9" key="1">
    <citation type="journal article" date="2019" name="Int. J. Syst. Evol. Microbiol.">
        <title>The Global Catalogue of Microorganisms (GCM) 10K type strain sequencing project: providing services to taxonomists for standard genome sequencing and annotation.</title>
        <authorList>
            <consortium name="The Broad Institute Genomics Platform"/>
            <consortium name="The Broad Institute Genome Sequencing Center for Infectious Disease"/>
            <person name="Wu L."/>
            <person name="Ma J."/>
        </authorList>
    </citation>
    <scope>NUCLEOTIDE SEQUENCE [LARGE SCALE GENOMIC DNA]</scope>
    <source>
        <strain evidence="9">KCTC 52677</strain>
    </source>
</reference>
<gene>
    <name evidence="8" type="ORF">ACFOHH_23665</name>
</gene>
<dbReference type="InterPro" id="IPR002104">
    <property type="entry name" value="Integrase_catalytic"/>
</dbReference>
<dbReference type="CDD" id="cd00801">
    <property type="entry name" value="INT_P4_C"/>
    <property type="match status" value="1"/>
</dbReference>
<dbReference type="PANTHER" id="PTHR30629:SF2">
    <property type="entry name" value="PROPHAGE INTEGRASE INTS-RELATED"/>
    <property type="match status" value="1"/>
</dbReference>
<dbReference type="Gene3D" id="3.30.160.390">
    <property type="entry name" value="Integrase, DNA-binding domain"/>
    <property type="match status" value="1"/>
</dbReference>
<dbReference type="InterPro" id="IPR011010">
    <property type="entry name" value="DNA_brk_join_enz"/>
</dbReference>
<dbReference type="PROSITE" id="PS51900">
    <property type="entry name" value="CB"/>
    <property type="match status" value="1"/>
</dbReference>
<keyword evidence="4" id="KW-0233">DNA recombination</keyword>
<dbReference type="Pfam" id="PF22022">
    <property type="entry name" value="Phage_int_M"/>
    <property type="match status" value="1"/>
</dbReference>
<dbReference type="InterPro" id="IPR025166">
    <property type="entry name" value="Integrase_DNA_bind_dom"/>
</dbReference>
<proteinExistence type="inferred from homology"/>
<dbReference type="InterPro" id="IPR053876">
    <property type="entry name" value="Phage_int_M"/>
</dbReference>
<evidence type="ECO:0000259" key="6">
    <source>
        <dbReference type="PROSITE" id="PS51898"/>
    </source>
</evidence>
<dbReference type="InterPro" id="IPR050808">
    <property type="entry name" value="Phage_Integrase"/>
</dbReference>
<dbReference type="Proteomes" id="UP001595377">
    <property type="component" value="Unassembled WGS sequence"/>
</dbReference>
<keyword evidence="9" id="KW-1185">Reference proteome</keyword>
<dbReference type="InterPro" id="IPR013762">
    <property type="entry name" value="Integrase-like_cat_sf"/>
</dbReference>
<dbReference type="RefSeq" id="WP_257317948.1">
    <property type="nucleotide sequence ID" value="NZ_JANFDG010000036.1"/>
</dbReference>
<dbReference type="Gene3D" id="1.10.443.10">
    <property type="entry name" value="Intergrase catalytic core"/>
    <property type="match status" value="1"/>
</dbReference>
<dbReference type="InterPro" id="IPR044068">
    <property type="entry name" value="CB"/>
</dbReference>
<dbReference type="Pfam" id="PF00589">
    <property type="entry name" value="Phage_integrase"/>
    <property type="match status" value="1"/>
</dbReference>
<dbReference type="Pfam" id="PF13356">
    <property type="entry name" value="Arm-DNA-bind_3"/>
    <property type="match status" value="1"/>
</dbReference>
<dbReference type="SUPFAM" id="SSF56349">
    <property type="entry name" value="DNA breaking-rejoining enzymes"/>
    <property type="match status" value="1"/>
</dbReference>
<name>A0ABV7DNL2_9HYPH</name>